<evidence type="ECO:0008006" key="4">
    <source>
        <dbReference type="Google" id="ProtNLM"/>
    </source>
</evidence>
<feature type="compositionally biased region" description="Basic and acidic residues" evidence="1">
    <location>
        <begin position="313"/>
        <end position="324"/>
    </location>
</feature>
<feature type="region of interest" description="Disordered" evidence="1">
    <location>
        <begin position="313"/>
        <end position="373"/>
    </location>
</feature>
<organism evidence="2 3">
    <name type="scientific">Lactobacillus johnsonii</name>
    <dbReference type="NCBI Taxonomy" id="33959"/>
    <lineage>
        <taxon>Bacteria</taxon>
        <taxon>Bacillati</taxon>
        <taxon>Bacillota</taxon>
        <taxon>Bacilli</taxon>
        <taxon>Lactobacillales</taxon>
        <taxon>Lactobacillaceae</taxon>
        <taxon>Lactobacillus</taxon>
    </lineage>
</organism>
<keyword evidence="2" id="KW-0614">Plasmid</keyword>
<protein>
    <recommendedName>
        <fullName evidence="4">Replication protein</fullName>
    </recommendedName>
</protein>
<dbReference type="AlphaFoldDB" id="A0A9X4XAG8"/>
<geneLocation type="plasmid" evidence="2">
    <name>unnamed</name>
</geneLocation>
<feature type="region of interest" description="Disordered" evidence="1">
    <location>
        <begin position="124"/>
        <end position="187"/>
    </location>
</feature>
<feature type="compositionally biased region" description="Basic residues" evidence="1">
    <location>
        <begin position="140"/>
        <end position="151"/>
    </location>
</feature>
<feature type="compositionally biased region" description="Acidic residues" evidence="1">
    <location>
        <begin position="156"/>
        <end position="175"/>
    </location>
</feature>
<proteinExistence type="predicted"/>
<reference evidence="2 3" key="1">
    <citation type="submission" date="2019-11" db="EMBL/GenBank/DDBJ databases">
        <title>Gastrointestinal microbiota of Peromyscus leucopus.</title>
        <authorList>
            <person name="Milovic A."/>
            <person name="Bassam K."/>
            <person name="Barbour A.G."/>
        </authorList>
    </citation>
    <scope>NUCLEOTIDE SEQUENCE [LARGE SCALE GENOMIC DNA]</scope>
    <source>
        <strain evidence="2 3">LL8</strain>
        <plasmid evidence="2">unnamed</plasmid>
    </source>
</reference>
<dbReference type="Proteomes" id="UP000488295">
    <property type="component" value="Unassembled WGS sequence"/>
</dbReference>
<sequence>MTNMTISTSSSLLINEAPLQVLPSLAVALKNINEAIMLQQIQYWLQKSKNEYKGRKWIYNTISEWHEQFPWLTDRSIKARFDSLRKKGIIITANLNKNSFDHTNWYSIDYDALDKLLNDETQKKKPKNLDITDSEESSPSKKKNPPYRKGNKFQMDGEESSPSDSEESSPSDSEESSPSIPESTRNYSEITQRVRNEFDSKFQNFKHFKTKALDQIEIEFKKLWNLYPKKIGKKDAFGSYVNWRGENSENTYEKASKHLSDYLKYIDLNNISPRYIFNGSNWFGGHIDDEVDLSKPKKFSGKKHVRELPDWDEVAREQNQKKTENGMSSEEYDRDRIFKEFSATENKDQQSDTVSSKPDAGHGNNSFEMSDDVRQVYHDLGLDEFLD</sequence>
<evidence type="ECO:0000313" key="3">
    <source>
        <dbReference type="Proteomes" id="UP000488295"/>
    </source>
</evidence>
<evidence type="ECO:0000256" key="1">
    <source>
        <dbReference type="SAM" id="MobiDB-lite"/>
    </source>
</evidence>
<gene>
    <name evidence="2" type="ORF">GJU95_10350</name>
</gene>
<dbReference type="EMBL" id="WKKC01000041">
    <property type="protein sequence ID" value="MTE04157.1"/>
    <property type="molecule type" value="Genomic_DNA"/>
</dbReference>
<dbReference type="RefSeq" id="WP_155692167.1">
    <property type="nucleotide sequence ID" value="NZ_CM019125.1"/>
</dbReference>
<comment type="caution">
    <text evidence="2">The sequence shown here is derived from an EMBL/GenBank/DDBJ whole genome shotgun (WGS) entry which is preliminary data.</text>
</comment>
<name>A0A9X4XAG8_LACJH</name>
<accession>A0A9X4XAG8</accession>
<evidence type="ECO:0000313" key="2">
    <source>
        <dbReference type="EMBL" id="MTE04157.1"/>
    </source>
</evidence>